<dbReference type="GO" id="GO:0003700">
    <property type="term" value="F:DNA-binding transcription factor activity"/>
    <property type="evidence" value="ECO:0007669"/>
    <property type="project" value="InterPro"/>
</dbReference>
<dbReference type="InterPro" id="IPR000847">
    <property type="entry name" value="LysR_HTH_N"/>
</dbReference>
<dbReference type="PRINTS" id="PR00039">
    <property type="entry name" value="HTHLYSR"/>
</dbReference>
<dbReference type="SUPFAM" id="SSF46785">
    <property type="entry name" value="Winged helix' DNA-binding domain"/>
    <property type="match status" value="1"/>
</dbReference>
<dbReference type="Gene3D" id="3.40.190.10">
    <property type="entry name" value="Periplasmic binding protein-like II"/>
    <property type="match status" value="2"/>
</dbReference>
<dbReference type="PANTHER" id="PTHR30126:SF40">
    <property type="entry name" value="HTH-TYPE TRANSCRIPTIONAL REGULATOR GLTR"/>
    <property type="match status" value="1"/>
</dbReference>
<dbReference type="AlphaFoldDB" id="A0A972H1Z4"/>
<comment type="similarity">
    <text evidence="1">Belongs to the LysR transcriptional regulatory family.</text>
</comment>
<keyword evidence="4" id="KW-0804">Transcription</keyword>
<dbReference type="PANTHER" id="PTHR30126">
    <property type="entry name" value="HTH-TYPE TRANSCRIPTIONAL REGULATOR"/>
    <property type="match status" value="1"/>
</dbReference>
<dbReference type="EMBL" id="WHOD01000106">
    <property type="protein sequence ID" value="NOU97125.1"/>
    <property type="molecule type" value="Genomic_DNA"/>
</dbReference>
<evidence type="ECO:0000256" key="2">
    <source>
        <dbReference type="ARBA" id="ARBA00023015"/>
    </source>
</evidence>
<dbReference type="CDD" id="cd05466">
    <property type="entry name" value="PBP2_LTTR_substrate"/>
    <property type="match status" value="1"/>
</dbReference>
<proteinExistence type="inferred from homology"/>
<dbReference type="RefSeq" id="WP_171655374.1">
    <property type="nucleotide sequence ID" value="NZ_WHOD01000106.1"/>
</dbReference>
<evidence type="ECO:0000256" key="3">
    <source>
        <dbReference type="ARBA" id="ARBA00023125"/>
    </source>
</evidence>
<evidence type="ECO:0000313" key="7">
    <source>
        <dbReference type="Proteomes" id="UP000641588"/>
    </source>
</evidence>
<organism evidence="6 7">
    <name type="scientific">Paenibacillus foliorum</name>
    <dbReference type="NCBI Taxonomy" id="2654974"/>
    <lineage>
        <taxon>Bacteria</taxon>
        <taxon>Bacillati</taxon>
        <taxon>Bacillota</taxon>
        <taxon>Bacilli</taxon>
        <taxon>Bacillales</taxon>
        <taxon>Paenibacillaceae</taxon>
        <taxon>Paenibacillus</taxon>
    </lineage>
</organism>
<dbReference type="GO" id="GO:0000976">
    <property type="term" value="F:transcription cis-regulatory region binding"/>
    <property type="evidence" value="ECO:0007669"/>
    <property type="project" value="TreeGrafter"/>
</dbReference>
<dbReference type="Gene3D" id="1.10.10.10">
    <property type="entry name" value="Winged helix-like DNA-binding domain superfamily/Winged helix DNA-binding domain"/>
    <property type="match status" value="1"/>
</dbReference>
<dbReference type="Pfam" id="PF00126">
    <property type="entry name" value="HTH_1"/>
    <property type="match status" value="1"/>
</dbReference>
<feature type="domain" description="HTH lysR-type" evidence="5">
    <location>
        <begin position="1"/>
        <end position="58"/>
    </location>
</feature>
<dbReference type="InterPro" id="IPR036390">
    <property type="entry name" value="WH_DNA-bd_sf"/>
</dbReference>
<reference evidence="6" key="1">
    <citation type="submission" date="2019-10" db="EMBL/GenBank/DDBJ databases">
        <title>Description of Paenibacillus glebae sp. nov.</title>
        <authorList>
            <person name="Carlier A."/>
            <person name="Qi S."/>
        </authorList>
    </citation>
    <scope>NUCLEOTIDE SEQUENCE</scope>
    <source>
        <strain evidence="6">LMG 31456</strain>
    </source>
</reference>
<dbReference type="InterPro" id="IPR036388">
    <property type="entry name" value="WH-like_DNA-bd_sf"/>
</dbReference>
<dbReference type="Pfam" id="PF03466">
    <property type="entry name" value="LysR_substrate"/>
    <property type="match status" value="1"/>
</dbReference>
<dbReference type="Proteomes" id="UP000641588">
    <property type="component" value="Unassembled WGS sequence"/>
</dbReference>
<evidence type="ECO:0000259" key="5">
    <source>
        <dbReference type="PROSITE" id="PS50931"/>
    </source>
</evidence>
<gene>
    <name evidence="6" type="ORF">GC093_28445</name>
</gene>
<sequence length="300" mass="33911">MDLTYLRTFREVARRQSFTRAGEELGYAQSSITMQIQKLEREYGVPLIERYGRQLRLTPPGEELLKLAVQMLDLYDQSKEQIANQVGGSIIIGTIDSLAAYYLPRYLQQLKQQISGLTVQLFPESESVLLAKVRDGEFDVGLLLDRYPADPSLHCISVREEPLVLIAPPEHPLTKKLNVGITDLDDIELIVSEESCIYRGIFEKLLKDHGIQFRIGFELGSLEAIKQCVANGLGIALMPLIAAQEEVNRGRVAVIPFSHEALRFELQLIIHPKKWMSQALLAFIKMLTGEPLRLPSRRDS</sequence>
<evidence type="ECO:0000256" key="4">
    <source>
        <dbReference type="ARBA" id="ARBA00023163"/>
    </source>
</evidence>
<comment type="caution">
    <text evidence="6">The sequence shown here is derived from an EMBL/GenBank/DDBJ whole genome shotgun (WGS) entry which is preliminary data.</text>
</comment>
<dbReference type="InterPro" id="IPR005119">
    <property type="entry name" value="LysR_subst-bd"/>
</dbReference>
<dbReference type="FunFam" id="1.10.10.10:FF:000001">
    <property type="entry name" value="LysR family transcriptional regulator"/>
    <property type="match status" value="1"/>
</dbReference>
<accession>A0A972H1Z4</accession>
<evidence type="ECO:0000256" key="1">
    <source>
        <dbReference type="ARBA" id="ARBA00009437"/>
    </source>
</evidence>
<dbReference type="PROSITE" id="PS50931">
    <property type="entry name" value="HTH_LYSR"/>
    <property type="match status" value="1"/>
</dbReference>
<evidence type="ECO:0000313" key="6">
    <source>
        <dbReference type="EMBL" id="NOU97125.1"/>
    </source>
</evidence>
<keyword evidence="2" id="KW-0805">Transcription regulation</keyword>
<keyword evidence="7" id="KW-1185">Reference proteome</keyword>
<name>A0A972H1Z4_9BACL</name>
<dbReference type="SUPFAM" id="SSF53850">
    <property type="entry name" value="Periplasmic binding protein-like II"/>
    <property type="match status" value="1"/>
</dbReference>
<protein>
    <submittedName>
        <fullName evidence="6">LysR family transcriptional regulator</fullName>
    </submittedName>
</protein>
<keyword evidence="3" id="KW-0238">DNA-binding</keyword>